<gene>
    <name evidence="1" type="ORF">NCCP691_11260</name>
</gene>
<name>A0ABQ4Q273_9BURK</name>
<reference evidence="1 2" key="1">
    <citation type="journal article" date="2022" name="Int. J. Syst. Evol. Microbiol.">
        <title>Noviherbaspirillum aridicola sp. nov., isolated from an arid soil in Pakistan.</title>
        <authorList>
            <person name="Khan I.U."/>
            <person name="Saqib M."/>
            <person name="Amin A."/>
            <person name="Hussain F."/>
            <person name="Li L."/>
            <person name="Liu Y.H."/>
            <person name="Fang B.Z."/>
            <person name="Ahmed I."/>
            <person name="Li W.J."/>
        </authorList>
    </citation>
    <scope>NUCLEOTIDE SEQUENCE [LARGE SCALE GENOMIC DNA]</scope>
    <source>
        <strain evidence="1 2">NCCP-691</strain>
    </source>
</reference>
<evidence type="ECO:0000313" key="2">
    <source>
        <dbReference type="Proteomes" id="UP000887222"/>
    </source>
</evidence>
<evidence type="ECO:0000313" key="1">
    <source>
        <dbReference type="EMBL" id="GIZ51112.1"/>
    </source>
</evidence>
<dbReference type="RefSeq" id="WP_220807286.1">
    <property type="nucleotide sequence ID" value="NZ_BPMK01000004.1"/>
</dbReference>
<protein>
    <recommendedName>
        <fullName evidence="3">Outer membrane protein with glycine zipper</fullName>
    </recommendedName>
</protein>
<dbReference type="PROSITE" id="PS51257">
    <property type="entry name" value="PROKAR_LIPOPROTEIN"/>
    <property type="match status" value="1"/>
</dbReference>
<dbReference type="Proteomes" id="UP000887222">
    <property type="component" value="Unassembled WGS sequence"/>
</dbReference>
<proteinExistence type="predicted"/>
<sequence length="235" mass="24135">MAASKFMKSASGVLAVTVFVAGCATPRGGDGTQNASVSDGGCNAAAIGAIGAVLGAVIAGGNTRNMATGAAIGGALGALACVAINAHSQQTRSAEAVEQDYRRQAGALPPQPTVVRYATAIAPSQAIRAGSDVQLRSNIEVVPGRDIPVKEIKEELVLINPEGKEFNRLPKVVNENGGAGQYQNTFAFKLPKSAPQGVYTARTLLYVNNKVMSQSDSKVQLVHGPHANDIVLASK</sequence>
<evidence type="ECO:0008006" key="3">
    <source>
        <dbReference type="Google" id="ProtNLM"/>
    </source>
</evidence>
<accession>A0ABQ4Q273</accession>
<comment type="caution">
    <text evidence="1">The sequence shown here is derived from an EMBL/GenBank/DDBJ whole genome shotgun (WGS) entry which is preliminary data.</text>
</comment>
<organism evidence="1 2">
    <name type="scientific">Noviherbaspirillum aridicola</name>
    <dbReference type="NCBI Taxonomy" id="2849687"/>
    <lineage>
        <taxon>Bacteria</taxon>
        <taxon>Pseudomonadati</taxon>
        <taxon>Pseudomonadota</taxon>
        <taxon>Betaproteobacteria</taxon>
        <taxon>Burkholderiales</taxon>
        <taxon>Oxalobacteraceae</taxon>
        <taxon>Noviherbaspirillum</taxon>
    </lineage>
</organism>
<dbReference type="EMBL" id="BPMK01000004">
    <property type="protein sequence ID" value="GIZ51112.1"/>
    <property type="molecule type" value="Genomic_DNA"/>
</dbReference>
<keyword evidence="2" id="KW-1185">Reference proteome</keyword>